<feature type="coiled-coil region" evidence="5">
    <location>
        <begin position="636"/>
        <end position="663"/>
    </location>
</feature>
<evidence type="ECO:0000256" key="2">
    <source>
        <dbReference type="ARBA" id="ARBA00022801"/>
    </source>
</evidence>
<feature type="region of interest" description="Disordered" evidence="6">
    <location>
        <begin position="876"/>
        <end position="908"/>
    </location>
</feature>
<name>A0AAD9MHM9_PROWI</name>
<evidence type="ECO:0000256" key="1">
    <source>
        <dbReference type="ARBA" id="ARBA00013201"/>
    </source>
</evidence>
<proteinExistence type="predicted"/>
<comment type="caution">
    <text evidence="7">The sequence shown here is derived from an EMBL/GenBank/DDBJ whole genome shotgun (WGS) entry which is preliminary data.</text>
</comment>
<dbReference type="InterPro" id="IPR019176">
    <property type="entry name" value="Cytochrome_B561-rel"/>
</dbReference>
<evidence type="ECO:0000256" key="6">
    <source>
        <dbReference type="SAM" id="MobiDB-lite"/>
    </source>
</evidence>
<dbReference type="Proteomes" id="UP001255856">
    <property type="component" value="Unassembled WGS sequence"/>
</dbReference>
<evidence type="ECO:0000256" key="4">
    <source>
        <dbReference type="ARBA" id="ARBA00023098"/>
    </source>
</evidence>
<evidence type="ECO:0000256" key="5">
    <source>
        <dbReference type="SAM" id="Coils"/>
    </source>
</evidence>
<sequence length="977" mass="105055">MDASPSPIQERRRSGVALPSPTPTEFEALLADFDRATASPAAGQEGPSLSGRVQHSPYDFAGGHGTLGGYSPVQPSPTYRPSLVPRDKSVVVPRGGERQPTLSSSRARRTLLERLQLTEDELQTCVDGLVEWFASDVLQPLVAATDDVHERVTRAAAELGFQGFALRPLGLAGPDGADGAGAKGATPGGPARRPPCMRAIREYQGLSALLRGEAPAGILPATPRGYLVQRVRDLAAGTCVASFAWNSGGSFDGKPWTLELPTDAALSLYLFAAYIQHPRWQFEATAVVGTQLGSAEPLFTLLLRGEARYTRGGRFALWETMAFFLRYCHLECQGSLSGRSLVLLGVEEVVALRHGAARQKKQLAQSGLLVGEEIAVGDEDVQVPLEKSGRLLGLGSNHNHIWLEPGVDELLNNDLPSPDLTSEAFKSLDAGITSRDIGLSLEGNFQSLTLAEPANGNESSQNSPSAFFLKPLTPHTAHLRYLEEHPELAFAAGSTRMMNSPQTKEEPHVSGRIFYPTYRRAPKWWELGAAWLPHFNYARGLSKFLFFRQPASWLKSVGRLLLELFVVLLGTLQRMWLLPAAPLLPSEDGAQGRPVIVFSHGLAGFRSMYSVPCAELASQGYVVLAKQGQWVFYQGLGSEESQVEKTRKRARELTAAMDLLEALQAGSLSSDMHVHMSGTIDPRSFLRGQLDLQAVAAMGHSYGGASVVTLCAEDARFGCCIAMDPWCHAWNKVAPDGTKYVGEERQQLILRGASHGAGALLLVLDGTSHNSFADPLPLFGRVAGWVLRKLGLESELDPVRGMGLILTASLAFMVEHLPLGDGIQAAQSWRLDESGRSALVDGPASPAKPGLLSGVTKGKGLVVALGDMFLSSAIGKGGRARESEAEDKKTDAPRPDQPLEAQRAPPPDAITGEELAETVLPTSPVNGRATDSADGAERKARVFLIDRITEAEACRLEQLLGSSSIFAEELYTNARSS</sequence>
<keyword evidence="5" id="KW-0175">Coiled coil</keyword>
<dbReference type="SUPFAM" id="SSF53474">
    <property type="entry name" value="alpha/beta-Hydrolases"/>
    <property type="match status" value="1"/>
</dbReference>
<reference evidence="7" key="1">
    <citation type="submission" date="2021-01" db="EMBL/GenBank/DDBJ databases">
        <authorList>
            <person name="Eckstrom K.M.E."/>
        </authorList>
    </citation>
    <scope>NUCLEOTIDE SEQUENCE</scope>
    <source>
        <strain evidence="7">UVCC 0001</strain>
    </source>
</reference>
<gene>
    <name evidence="7" type="ORF">QBZ16_004705</name>
</gene>
<dbReference type="AlphaFoldDB" id="A0AAD9MHM9"/>
<keyword evidence="3" id="KW-0442">Lipid degradation</keyword>
<dbReference type="EC" id="3.1.1.47" evidence="1"/>
<dbReference type="PANTHER" id="PTHR10272">
    <property type="entry name" value="PLATELET-ACTIVATING FACTOR ACETYLHYDROLASE"/>
    <property type="match status" value="1"/>
</dbReference>
<dbReference type="GO" id="GO:0003847">
    <property type="term" value="F:1-alkyl-2-acetylglycerophosphocholine esterase activity"/>
    <property type="evidence" value="ECO:0007669"/>
    <property type="project" value="UniProtKB-EC"/>
</dbReference>
<dbReference type="Pfam" id="PF09786">
    <property type="entry name" value="CytochromB561_N"/>
    <property type="match status" value="1"/>
</dbReference>
<keyword evidence="8" id="KW-1185">Reference proteome</keyword>
<evidence type="ECO:0000313" key="8">
    <source>
        <dbReference type="Proteomes" id="UP001255856"/>
    </source>
</evidence>
<dbReference type="GO" id="GO:0016042">
    <property type="term" value="P:lipid catabolic process"/>
    <property type="evidence" value="ECO:0007669"/>
    <property type="project" value="UniProtKB-KW"/>
</dbReference>
<dbReference type="Gene3D" id="3.40.50.1820">
    <property type="entry name" value="alpha/beta hydrolase"/>
    <property type="match status" value="1"/>
</dbReference>
<dbReference type="PANTHER" id="PTHR10272:SF0">
    <property type="entry name" value="PLATELET-ACTIVATING FACTOR ACETYLHYDROLASE"/>
    <property type="match status" value="1"/>
</dbReference>
<feature type="compositionally biased region" description="Basic and acidic residues" evidence="6">
    <location>
        <begin position="879"/>
        <end position="894"/>
    </location>
</feature>
<feature type="region of interest" description="Disordered" evidence="6">
    <location>
        <begin position="1"/>
        <end position="105"/>
    </location>
</feature>
<dbReference type="InterPro" id="IPR029058">
    <property type="entry name" value="AB_hydrolase_fold"/>
</dbReference>
<accession>A0AAD9MHM9</accession>
<organism evidence="7 8">
    <name type="scientific">Prototheca wickerhamii</name>
    <dbReference type="NCBI Taxonomy" id="3111"/>
    <lineage>
        <taxon>Eukaryota</taxon>
        <taxon>Viridiplantae</taxon>
        <taxon>Chlorophyta</taxon>
        <taxon>core chlorophytes</taxon>
        <taxon>Trebouxiophyceae</taxon>
        <taxon>Chlorellales</taxon>
        <taxon>Chlorellaceae</taxon>
        <taxon>Prototheca</taxon>
    </lineage>
</organism>
<evidence type="ECO:0000313" key="7">
    <source>
        <dbReference type="EMBL" id="KAK2077072.1"/>
    </source>
</evidence>
<keyword evidence="2" id="KW-0378">Hydrolase</keyword>
<protein>
    <recommendedName>
        <fullName evidence="1">1-alkyl-2-acetylglycerophosphocholine esterase</fullName>
        <ecNumber evidence="1">3.1.1.47</ecNumber>
    </recommendedName>
</protein>
<keyword evidence="4" id="KW-0443">Lipid metabolism</keyword>
<dbReference type="EMBL" id="JASFZW010000007">
    <property type="protein sequence ID" value="KAK2077072.1"/>
    <property type="molecule type" value="Genomic_DNA"/>
</dbReference>
<evidence type="ECO:0000256" key="3">
    <source>
        <dbReference type="ARBA" id="ARBA00022963"/>
    </source>
</evidence>
<dbReference type="Pfam" id="PF03403">
    <property type="entry name" value="PAF-AH_p_II"/>
    <property type="match status" value="2"/>
</dbReference>